<dbReference type="Gene3D" id="3.40.309.10">
    <property type="entry name" value="Aldehyde Dehydrogenase, Chain A, domain 2"/>
    <property type="match status" value="1"/>
</dbReference>
<evidence type="ECO:0000256" key="1">
    <source>
        <dbReference type="ARBA" id="ARBA00009986"/>
    </source>
</evidence>
<name>A0ABT1PNE2_9ACTN</name>
<evidence type="ECO:0000313" key="6">
    <source>
        <dbReference type="EMBL" id="MCQ4079201.1"/>
    </source>
</evidence>
<dbReference type="Pfam" id="PF00171">
    <property type="entry name" value="Aldedh"/>
    <property type="match status" value="1"/>
</dbReference>
<dbReference type="EMBL" id="JANFNG010000001">
    <property type="protein sequence ID" value="MCQ4079201.1"/>
    <property type="molecule type" value="Genomic_DNA"/>
</dbReference>
<evidence type="ECO:0000256" key="3">
    <source>
        <dbReference type="PROSITE-ProRule" id="PRU10007"/>
    </source>
</evidence>
<dbReference type="SUPFAM" id="SSF53720">
    <property type="entry name" value="ALDH-like"/>
    <property type="match status" value="1"/>
</dbReference>
<reference evidence="6" key="1">
    <citation type="submission" date="2022-06" db="EMBL/GenBank/DDBJ databases">
        <title>Draft genome sequence of Streptomyces sp. RB6PN25 isolated from peat swamp forest in Thailand.</title>
        <authorList>
            <person name="Duangmal K."/>
            <person name="Klaysubun C."/>
        </authorList>
    </citation>
    <scope>NUCLEOTIDE SEQUENCE</scope>
    <source>
        <strain evidence="6">RB6PN25</strain>
    </source>
</reference>
<keyword evidence="7" id="KW-1185">Reference proteome</keyword>
<dbReference type="Proteomes" id="UP001057702">
    <property type="component" value="Unassembled WGS sequence"/>
</dbReference>
<protein>
    <submittedName>
        <fullName evidence="6">Aldehyde dehydrogenase family protein</fullName>
    </submittedName>
</protein>
<dbReference type="PANTHER" id="PTHR42804">
    <property type="entry name" value="ALDEHYDE DEHYDROGENASE"/>
    <property type="match status" value="1"/>
</dbReference>
<comment type="similarity">
    <text evidence="1 4">Belongs to the aldehyde dehydrogenase family.</text>
</comment>
<dbReference type="InterPro" id="IPR016162">
    <property type="entry name" value="Ald_DH_N"/>
</dbReference>
<dbReference type="RefSeq" id="WP_255918053.1">
    <property type="nucleotide sequence ID" value="NZ_JANFNG010000001.1"/>
</dbReference>
<accession>A0ABT1PNE2</accession>
<dbReference type="PANTHER" id="PTHR42804:SF1">
    <property type="entry name" value="ALDEHYDE DEHYDROGENASE-RELATED"/>
    <property type="match status" value="1"/>
</dbReference>
<organism evidence="6 7">
    <name type="scientific">Streptomyces humicola</name>
    <dbReference type="NCBI Taxonomy" id="2953240"/>
    <lineage>
        <taxon>Bacteria</taxon>
        <taxon>Bacillati</taxon>
        <taxon>Actinomycetota</taxon>
        <taxon>Actinomycetes</taxon>
        <taxon>Kitasatosporales</taxon>
        <taxon>Streptomycetaceae</taxon>
        <taxon>Streptomyces</taxon>
    </lineage>
</organism>
<feature type="domain" description="Aldehyde dehydrogenase" evidence="5">
    <location>
        <begin position="20"/>
        <end position="482"/>
    </location>
</feature>
<dbReference type="InterPro" id="IPR029510">
    <property type="entry name" value="Ald_DH_CS_GLU"/>
</dbReference>
<evidence type="ECO:0000313" key="7">
    <source>
        <dbReference type="Proteomes" id="UP001057702"/>
    </source>
</evidence>
<proteinExistence type="inferred from homology"/>
<dbReference type="Gene3D" id="3.40.605.10">
    <property type="entry name" value="Aldehyde Dehydrogenase, Chain A, domain 1"/>
    <property type="match status" value="1"/>
</dbReference>
<dbReference type="InterPro" id="IPR016161">
    <property type="entry name" value="Ald_DH/histidinol_DH"/>
</dbReference>
<dbReference type="InterPro" id="IPR016163">
    <property type="entry name" value="Ald_DH_C"/>
</dbReference>
<evidence type="ECO:0000256" key="4">
    <source>
        <dbReference type="RuleBase" id="RU003345"/>
    </source>
</evidence>
<keyword evidence="2 4" id="KW-0560">Oxidoreductase</keyword>
<evidence type="ECO:0000259" key="5">
    <source>
        <dbReference type="Pfam" id="PF00171"/>
    </source>
</evidence>
<feature type="active site" evidence="3">
    <location>
        <position position="255"/>
    </location>
</feature>
<dbReference type="PROSITE" id="PS00687">
    <property type="entry name" value="ALDEHYDE_DEHYDR_GLU"/>
    <property type="match status" value="1"/>
</dbReference>
<sequence length="503" mass="54541">MSDIPTYGLHIDGQRVETGQWMEIRNPQNNVVVARVAKGGSEHIDQAVAAAKRSFESGVWSRLEPVDRSRTMAQIAAQLAEQIDTLLAAEIMANGATVRQAAGFHVGLASGHMNYFAELAARYEFERAVPPALYPTLGQSIIRREPIGVCGAITPWNFPLVLTLWKIGPAIAAGNSMVIKPDEKTPLSLLEFVRIAEECGLPPGVINVVPGVGEEAGVRLVEHSDVGKIAFTGSTAVGREIMSSAAATVKRVSLELGGKSPSILLDDADLDLAADGILFGCFLYSGQMCESGTRVLVPRSLHDEFVARLVDRAKTIKLGAIDDWETDLGPVISGAQQARIMELIRSGVDEGAKLVLGGGVPEGPEFEQGFWVEPTIFTEVTNDMRIAREEIFGPVLSVLVYDDEEEMLRIANDTIYGLAATIWSSDNERALDLSKKLQAGTVWINDHHQVNPSAPFGGFKQSGLGRELGVDCLDEYTEPKHVYLDLSGKRESRPYDLLLSHVD</sequence>
<dbReference type="InterPro" id="IPR015590">
    <property type="entry name" value="Aldehyde_DH_dom"/>
</dbReference>
<comment type="caution">
    <text evidence="6">The sequence shown here is derived from an EMBL/GenBank/DDBJ whole genome shotgun (WGS) entry which is preliminary data.</text>
</comment>
<evidence type="ECO:0000256" key="2">
    <source>
        <dbReference type="ARBA" id="ARBA00023002"/>
    </source>
</evidence>
<gene>
    <name evidence="6" type="ORF">NGB36_00860</name>
</gene>